<evidence type="ECO:0000256" key="1">
    <source>
        <dbReference type="SAM" id="MobiDB-lite"/>
    </source>
</evidence>
<proteinExistence type="predicted"/>
<dbReference type="InterPro" id="IPR049407">
    <property type="entry name" value="Usp38-like_N"/>
</dbReference>
<dbReference type="InterPro" id="IPR050164">
    <property type="entry name" value="Peptidase_C19"/>
</dbReference>
<dbReference type="Pfam" id="PF00443">
    <property type="entry name" value="UCH"/>
    <property type="match status" value="1"/>
</dbReference>
<comment type="caution">
    <text evidence="3">The sequence shown here is derived from an EMBL/GenBank/DDBJ whole genome shotgun (WGS) entry which is preliminary data.</text>
</comment>
<organism evidence="3 4">
    <name type="scientific">Clavelina lepadiformis</name>
    <name type="common">Light-bulb sea squirt</name>
    <name type="synonym">Ascidia lepadiformis</name>
    <dbReference type="NCBI Taxonomy" id="159417"/>
    <lineage>
        <taxon>Eukaryota</taxon>
        <taxon>Metazoa</taxon>
        <taxon>Chordata</taxon>
        <taxon>Tunicata</taxon>
        <taxon>Ascidiacea</taxon>
        <taxon>Aplousobranchia</taxon>
        <taxon>Clavelinidae</taxon>
        <taxon>Clavelina</taxon>
    </lineage>
</organism>
<dbReference type="InterPro" id="IPR018200">
    <property type="entry name" value="USP_CS"/>
</dbReference>
<feature type="compositionally biased region" description="Basic and acidic residues" evidence="1">
    <location>
        <begin position="665"/>
        <end position="685"/>
    </location>
</feature>
<evidence type="ECO:0000313" key="4">
    <source>
        <dbReference type="Proteomes" id="UP001642483"/>
    </source>
</evidence>
<feature type="region of interest" description="Disordered" evidence="1">
    <location>
        <begin position="656"/>
        <end position="732"/>
    </location>
</feature>
<evidence type="ECO:0000313" key="3">
    <source>
        <dbReference type="EMBL" id="CAK8683649.1"/>
    </source>
</evidence>
<name>A0ABP0FVK8_CLALP</name>
<protein>
    <recommendedName>
        <fullName evidence="2">USP domain-containing protein</fullName>
    </recommendedName>
</protein>
<dbReference type="Gene3D" id="3.90.70.10">
    <property type="entry name" value="Cysteine proteinases"/>
    <property type="match status" value="1"/>
</dbReference>
<dbReference type="PROSITE" id="PS00972">
    <property type="entry name" value="USP_1"/>
    <property type="match status" value="1"/>
</dbReference>
<evidence type="ECO:0000259" key="2">
    <source>
        <dbReference type="PROSITE" id="PS50235"/>
    </source>
</evidence>
<feature type="compositionally biased region" description="Polar residues" evidence="1">
    <location>
        <begin position="686"/>
        <end position="702"/>
    </location>
</feature>
<dbReference type="PANTHER" id="PTHR24006:SF908">
    <property type="entry name" value="DEUBIQUITINATING APOPTOTIC INHIBITOR, ISOFORM A"/>
    <property type="match status" value="1"/>
</dbReference>
<gene>
    <name evidence="3" type="ORF">CVLEPA_LOCUS14696</name>
</gene>
<dbReference type="EMBL" id="CAWYQH010000097">
    <property type="protein sequence ID" value="CAK8683649.1"/>
    <property type="molecule type" value="Genomic_DNA"/>
</dbReference>
<accession>A0ABP0FVK8</accession>
<dbReference type="InterPro" id="IPR001394">
    <property type="entry name" value="Peptidase_C19_UCH"/>
</dbReference>
<dbReference type="PROSITE" id="PS50235">
    <property type="entry name" value="USP_3"/>
    <property type="match status" value="1"/>
</dbReference>
<keyword evidence="4" id="KW-1185">Reference proteome</keyword>
<dbReference type="SUPFAM" id="SSF54001">
    <property type="entry name" value="Cysteine proteinases"/>
    <property type="match status" value="1"/>
</dbReference>
<dbReference type="Pfam" id="PF21246">
    <property type="entry name" value="Usp38-like_N"/>
    <property type="match status" value="1"/>
</dbReference>
<sequence>MDDLVKGLFQSEHPENTKRQILKKLRISTRTSILKMPVERLENLVKICIHYCLYGTEFECNEATLLGRDVFPQTLAIVQDKLLTSTAIGLLIEGNWSQFVLMNEELPQFEYEDTSVSIYRRIVLIRMFLDICELKSIEPAKKTIQIHVKSEVIRLLYSSQDHQTFSEICRLLTRHIDCIPPLSRGFAMCSLSIHAMSEFFPLDKELNTIANYVKDIRNISFLIQYIWGNAEATLLPSLKEIFKIISSQKKQPPSNALGCLVEYIPTKLVESSIRQIVGDATISDVEMFIALKCMVSWLAWPTQKKADLWVLAFFQELAKASKFTLLIEVTMNTIKQVFGCLKIPSVRGSCLSVAIHMLMSFQHSPEPFHLILPMIPQIISQLQEENNPEVNNIYRRQICNVCHCMMYKHTGFPELYGPLLNILKPFPKPSVKEMQAALQISSWSSQMSQLTTTPKHTLYDYQLSKRSPDANKAGLVNLGNTCYMNSIIQALFMIKEFRIGILESPSPPNSVKQVLESTFGFLILTERVAFEPNELVENSKPTWFTSGSQQDCSEYLKHLLDRLNEEEMQCNRNTCSTDDIQSDSSSDRHCTSTQILPEIPQKKKTTIIQSLFHGKLKSNIRCDTCGFVSSRDETFVDIALPLNKASERGALVARNNTELPISKSPPEDKEIQRMSHENDKEKDDTPSNSSSSNKEVVDNSKTFIDEASDEQDVHMPVQVEEEEEEAESRRSHNLTDLLHSYLEEEKLEGDNQYRCNQCKILSNAVKTTVFVKLPRYLLVTLMRFTYNTRAQVRSKILDNVDIPLEIEVPTHNASGPSARKYEISAVVVHSGTSAESGHYYCYAKQHSSQTENIWFLFNDSHVSLSSFSSIKHLTNSFAKDTAYVLIYKAFGSDSVITDNDGRDFIKRDLFQKIEQDNANFVKVGLNFKC</sequence>
<feature type="domain" description="USP" evidence="2">
    <location>
        <begin position="473"/>
        <end position="890"/>
    </location>
</feature>
<dbReference type="InterPro" id="IPR028889">
    <property type="entry name" value="USP"/>
</dbReference>
<dbReference type="PANTHER" id="PTHR24006">
    <property type="entry name" value="UBIQUITIN CARBOXYL-TERMINAL HYDROLASE"/>
    <property type="match status" value="1"/>
</dbReference>
<dbReference type="Proteomes" id="UP001642483">
    <property type="component" value="Unassembled WGS sequence"/>
</dbReference>
<reference evidence="3 4" key="1">
    <citation type="submission" date="2024-02" db="EMBL/GenBank/DDBJ databases">
        <authorList>
            <person name="Daric V."/>
            <person name="Darras S."/>
        </authorList>
    </citation>
    <scope>NUCLEOTIDE SEQUENCE [LARGE SCALE GENOMIC DNA]</scope>
</reference>
<dbReference type="InterPro" id="IPR038765">
    <property type="entry name" value="Papain-like_cys_pep_sf"/>
</dbReference>